<protein>
    <submittedName>
        <fullName evidence="3">Bystin family protein</fullName>
    </submittedName>
</protein>
<dbReference type="InParanoid" id="A7ATN9"/>
<sequence>MKGKTTKKGGKGRASGGIKKDGNRKNKGHGVKPKDPDDDEYLSDIEAEYLDDIPEFIAKKVHKMVNENDQESIKIAIVNDSDFLSQDKLVSDTLNEIDGFMPESSIPSSTIEIGQLSERIFKIPEAETESIRKMRAVFSEIGVYMSKYTSGGLPKAFKFLPRMSNWEEFLELTHPENWTPNAMYEATRILASNMTDSTVEKFYSKVLLPTVRKDIRGSRKLNYHLYMALKKAMYKPTAWFKGIMVPLVEEGCLYREAAIIGNILRRMSIPILHASAFILRLCQCQRWYGSSSFIMSIMLQKQYNLPKNVVQECVQYFCKFENFGDLLPVIWHQSLLILVTSYKHYFTPADFASIKRLTKVHVHPHITPAIIHLLSCTINEVEI</sequence>
<dbReference type="RefSeq" id="XP_001609868.1">
    <property type="nucleotide sequence ID" value="XM_001609818.1"/>
</dbReference>
<reference evidence="4" key="3">
    <citation type="journal article" date="2021" name="Int. J. Parasitol.">
        <title>Comparative analysis of gene expression between Babesia bovis blood stages and kinetes allowed by improved genome annotation.</title>
        <authorList>
            <person name="Ueti M.W."/>
            <person name="Johnson W.C."/>
            <person name="Kappmeyer L.S."/>
            <person name="Herndon D.R."/>
            <person name="Mousel M.R."/>
            <person name="Reif K.E."/>
            <person name="Taus N.S."/>
            <person name="Ifeonu O.O."/>
            <person name="Silva J.C."/>
            <person name="Suarez C.E."/>
            <person name="Brayton K.A."/>
        </authorList>
    </citation>
    <scope>NUCLEOTIDE SEQUENCE [LARGE SCALE GENOMIC DNA]</scope>
</reference>
<dbReference type="GO" id="GO:0030515">
    <property type="term" value="F:snoRNA binding"/>
    <property type="evidence" value="ECO:0007669"/>
    <property type="project" value="TreeGrafter"/>
</dbReference>
<dbReference type="KEGG" id="bbo:BBOV_II003450"/>
<dbReference type="eggNOG" id="KOG3871">
    <property type="taxonomic scope" value="Eukaryota"/>
</dbReference>
<evidence type="ECO:0000256" key="2">
    <source>
        <dbReference type="SAM" id="MobiDB-lite"/>
    </source>
</evidence>
<dbReference type="OMA" id="VTSYKHY"/>
<dbReference type="GO" id="GO:0006364">
    <property type="term" value="P:rRNA processing"/>
    <property type="evidence" value="ECO:0007669"/>
    <property type="project" value="TreeGrafter"/>
</dbReference>
<evidence type="ECO:0000313" key="4">
    <source>
        <dbReference type="Proteomes" id="UP000002173"/>
    </source>
</evidence>
<dbReference type="FunCoup" id="A7ATN9">
    <property type="interactions" value="192"/>
</dbReference>
<reference evidence="3 4" key="1">
    <citation type="journal article" date="2007" name="PLoS Pathog.">
        <title>Genome sequence of Babesia bovis and comparative analysis of apicomplexan hemoprotozoa.</title>
        <authorList>
            <person name="Brayton K.A."/>
            <person name="Lau A.O.T."/>
            <person name="Herndon D.R."/>
            <person name="Hannick L."/>
            <person name="Kappmeyer L.S."/>
            <person name="Berens S.J."/>
            <person name="Bidwell S.L."/>
            <person name="Brown W.C."/>
            <person name="Crabtree J."/>
            <person name="Fadrosh D."/>
            <person name="Feldblum T."/>
            <person name="Forberger H.A."/>
            <person name="Haas B.J."/>
            <person name="Howell J.M."/>
            <person name="Khouri H."/>
            <person name="Koo H."/>
            <person name="Mann D.J."/>
            <person name="Norimine J."/>
            <person name="Paulsen I.T."/>
            <person name="Radune D."/>
            <person name="Ren Q."/>
            <person name="Smith R.K. Jr."/>
            <person name="Suarez C.E."/>
            <person name="White O."/>
            <person name="Wortman J.R."/>
            <person name="Knowles D.P. Jr."/>
            <person name="McElwain T.F."/>
            <person name="Nene V.M."/>
        </authorList>
    </citation>
    <scope>NUCLEOTIDE SEQUENCE [LARGE SCALE GENOMIC DNA]</scope>
    <source>
        <strain evidence="3">T2Bo</strain>
    </source>
</reference>
<gene>
    <name evidence="3" type="ORF">BBOV_II003450</name>
</gene>
<reference evidence="4" key="2">
    <citation type="journal article" date="2020" name="Data Brief">
        <title>Transcriptome dataset of Babesia bovis life stages within vertebrate and invertebrate hosts.</title>
        <authorList>
            <person name="Ueti M.W."/>
            <person name="Johnson W.C."/>
            <person name="Kappmeyer L.S."/>
            <person name="Herndon D.R."/>
            <person name="Mousel M.R."/>
            <person name="Reif K.E."/>
            <person name="Taus N.S."/>
            <person name="Ifeonu O.O."/>
            <person name="Silva J.C."/>
            <person name="Suarez C.E."/>
            <person name="Brayton K.A."/>
        </authorList>
    </citation>
    <scope>NUCLEOTIDE SEQUENCE [LARGE SCALE GENOMIC DNA]</scope>
</reference>
<comment type="similarity">
    <text evidence="1">Belongs to the bystin family.</text>
</comment>
<organism evidence="3 4">
    <name type="scientific">Babesia bovis</name>
    <dbReference type="NCBI Taxonomy" id="5865"/>
    <lineage>
        <taxon>Eukaryota</taxon>
        <taxon>Sar</taxon>
        <taxon>Alveolata</taxon>
        <taxon>Apicomplexa</taxon>
        <taxon>Aconoidasida</taxon>
        <taxon>Piroplasmida</taxon>
        <taxon>Babesiidae</taxon>
        <taxon>Babesia</taxon>
    </lineage>
</organism>
<dbReference type="GeneID" id="5478097"/>
<dbReference type="Proteomes" id="UP000002173">
    <property type="component" value="Unassembled WGS sequence"/>
</dbReference>
<proteinExistence type="inferred from homology"/>
<keyword evidence="4" id="KW-1185">Reference proteome</keyword>
<dbReference type="PANTHER" id="PTHR12821:SF0">
    <property type="entry name" value="BYSTIN"/>
    <property type="match status" value="1"/>
</dbReference>
<dbReference type="STRING" id="5865.A7ATN9"/>
<dbReference type="GO" id="GO:0030688">
    <property type="term" value="C:preribosome, small subunit precursor"/>
    <property type="evidence" value="ECO:0007669"/>
    <property type="project" value="TreeGrafter"/>
</dbReference>
<dbReference type="InterPro" id="IPR007955">
    <property type="entry name" value="Bystin"/>
</dbReference>
<evidence type="ECO:0000256" key="1">
    <source>
        <dbReference type="ARBA" id="ARBA00007114"/>
    </source>
</evidence>
<name>A7ATN9_BABBO</name>
<feature type="region of interest" description="Disordered" evidence="2">
    <location>
        <begin position="1"/>
        <end position="40"/>
    </location>
</feature>
<feature type="compositionally biased region" description="Basic residues" evidence="2">
    <location>
        <begin position="1"/>
        <end position="11"/>
    </location>
</feature>
<dbReference type="PANTHER" id="PTHR12821">
    <property type="entry name" value="BYSTIN"/>
    <property type="match status" value="1"/>
</dbReference>
<dbReference type="VEuPathDB" id="PiroplasmaDB:BBOV_II003450"/>
<evidence type="ECO:0000313" key="3">
    <source>
        <dbReference type="EMBL" id="EDO06300.1"/>
    </source>
</evidence>
<dbReference type="GO" id="GO:0005737">
    <property type="term" value="C:cytoplasm"/>
    <property type="evidence" value="ECO:0007669"/>
    <property type="project" value="TreeGrafter"/>
</dbReference>
<accession>A7ATN9</accession>
<dbReference type="EMBL" id="AAXT01000003">
    <property type="protein sequence ID" value="EDO06300.1"/>
    <property type="molecule type" value="Genomic_DNA"/>
</dbReference>
<dbReference type="Pfam" id="PF05291">
    <property type="entry name" value="Bystin"/>
    <property type="match status" value="1"/>
</dbReference>
<dbReference type="GO" id="GO:0005730">
    <property type="term" value="C:nucleolus"/>
    <property type="evidence" value="ECO:0007669"/>
    <property type="project" value="TreeGrafter"/>
</dbReference>
<comment type="caution">
    <text evidence="3">The sequence shown here is derived from an EMBL/GenBank/DDBJ whole genome shotgun (WGS) entry which is preliminary data.</text>
</comment>
<dbReference type="AlphaFoldDB" id="A7ATN9"/>